<dbReference type="EMBL" id="KN428217">
    <property type="protein sequence ID" value="KHG24278.1"/>
    <property type="molecule type" value="Genomic_DNA"/>
</dbReference>
<reference evidence="2" key="1">
    <citation type="submission" date="2014-09" db="EMBL/GenBank/DDBJ databases">
        <authorList>
            <person name="Mudge J."/>
            <person name="Ramaraj T."/>
            <person name="Lindquist I.E."/>
            <person name="Bharti A.K."/>
            <person name="Sundararajan A."/>
            <person name="Cameron C.T."/>
            <person name="Woodward J.E."/>
            <person name="May G.D."/>
            <person name="Brubaker C."/>
            <person name="Broadhvest J."/>
            <person name="Wilkins T.A."/>
        </authorList>
    </citation>
    <scope>NUCLEOTIDE SEQUENCE</scope>
    <source>
        <strain evidence="2">cv. AKA8401</strain>
    </source>
</reference>
<proteinExistence type="predicted"/>
<dbReference type="Proteomes" id="UP000032142">
    <property type="component" value="Unassembled WGS sequence"/>
</dbReference>
<protein>
    <submittedName>
        <fullName evidence="1">Cytochrome P450 protein</fullName>
    </submittedName>
</protein>
<keyword evidence="2" id="KW-1185">Reference proteome</keyword>
<accession>A0A0B0PBT8</accession>
<name>A0A0B0PBT8_GOSAR</name>
<evidence type="ECO:0000313" key="2">
    <source>
        <dbReference type="Proteomes" id="UP000032142"/>
    </source>
</evidence>
<organism evidence="1 2">
    <name type="scientific">Gossypium arboreum</name>
    <name type="common">Tree cotton</name>
    <name type="synonym">Gossypium nanking</name>
    <dbReference type="NCBI Taxonomy" id="29729"/>
    <lineage>
        <taxon>Eukaryota</taxon>
        <taxon>Viridiplantae</taxon>
        <taxon>Streptophyta</taxon>
        <taxon>Embryophyta</taxon>
        <taxon>Tracheophyta</taxon>
        <taxon>Spermatophyta</taxon>
        <taxon>Magnoliopsida</taxon>
        <taxon>eudicotyledons</taxon>
        <taxon>Gunneridae</taxon>
        <taxon>Pentapetalae</taxon>
        <taxon>rosids</taxon>
        <taxon>malvids</taxon>
        <taxon>Malvales</taxon>
        <taxon>Malvaceae</taxon>
        <taxon>Malvoideae</taxon>
        <taxon>Gossypium</taxon>
    </lineage>
</organism>
<gene>
    <name evidence="1" type="ORF">F383_03847</name>
</gene>
<evidence type="ECO:0000313" key="1">
    <source>
        <dbReference type="EMBL" id="KHG24278.1"/>
    </source>
</evidence>
<sequence>MKLQAISLKQGIKGPPLSLLIKNIREIKKAQSSIVKVPSTHPLPLTTAVLYSFHSLSNGGNNMVKYLCFLLVLLKHYS</sequence>
<dbReference type="AlphaFoldDB" id="A0A0B0PBT8"/>